<organism evidence="5 6">
    <name type="scientific">Actinocatenispora thailandica</name>
    <dbReference type="NCBI Taxonomy" id="227318"/>
    <lineage>
        <taxon>Bacteria</taxon>
        <taxon>Bacillati</taxon>
        <taxon>Actinomycetota</taxon>
        <taxon>Actinomycetes</taxon>
        <taxon>Micromonosporales</taxon>
        <taxon>Micromonosporaceae</taxon>
        <taxon>Actinocatenispora</taxon>
    </lineage>
</organism>
<reference evidence="5 6" key="1">
    <citation type="submission" date="2020-08" db="EMBL/GenBank/DDBJ databases">
        <title>Whole genome shotgun sequence of Actinocatenispora thailandica NBRC 105041.</title>
        <authorList>
            <person name="Komaki H."/>
            <person name="Tamura T."/>
        </authorList>
    </citation>
    <scope>NUCLEOTIDE SEQUENCE [LARGE SCALE GENOMIC DNA]</scope>
    <source>
        <strain evidence="5 6">NBRC 105041</strain>
    </source>
</reference>
<dbReference type="AlphaFoldDB" id="A0A7R7HXT0"/>
<feature type="domain" description="Putative zinc-finger" evidence="4">
    <location>
        <begin position="29"/>
        <end position="54"/>
    </location>
</feature>
<dbReference type="Gene3D" id="1.10.10.1320">
    <property type="entry name" value="Anti-sigma factor, zinc-finger domain"/>
    <property type="match status" value="1"/>
</dbReference>
<keyword evidence="3" id="KW-1133">Transmembrane helix</keyword>
<dbReference type="InterPro" id="IPR027383">
    <property type="entry name" value="Znf_put"/>
</dbReference>
<evidence type="ECO:0000256" key="2">
    <source>
        <dbReference type="ARBA" id="ARBA00023163"/>
    </source>
</evidence>
<keyword evidence="3" id="KW-0472">Membrane</keyword>
<keyword evidence="1" id="KW-0805">Transcription regulation</keyword>
<evidence type="ECO:0000256" key="1">
    <source>
        <dbReference type="ARBA" id="ARBA00023015"/>
    </source>
</evidence>
<protein>
    <submittedName>
        <fullName evidence="5">Anti-sigma factor</fullName>
    </submittedName>
</protein>
<feature type="transmembrane region" description="Helical" evidence="3">
    <location>
        <begin position="103"/>
        <end position="125"/>
    </location>
</feature>
<dbReference type="Proteomes" id="UP000611640">
    <property type="component" value="Chromosome"/>
</dbReference>
<dbReference type="EMBL" id="AP023355">
    <property type="protein sequence ID" value="BCJ35449.1"/>
    <property type="molecule type" value="Genomic_DNA"/>
</dbReference>
<accession>A0A7R7HXT0</accession>
<gene>
    <name evidence="5" type="ORF">Athai_29520</name>
</gene>
<proteinExistence type="predicted"/>
<evidence type="ECO:0000313" key="6">
    <source>
        <dbReference type="Proteomes" id="UP000611640"/>
    </source>
</evidence>
<evidence type="ECO:0000256" key="3">
    <source>
        <dbReference type="SAM" id="Phobius"/>
    </source>
</evidence>
<evidence type="ECO:0000259" key="4">
    <source>
        <dbReference type="Pfam" id="PF13490"/>
    </source>
</evidence>
<keyword evidence="2" id="KW-0804">Transcription</keyword>
<name>A0A7R7HXT0_9ACTN</name>
<keyword evidence="3" id="KW-0812">Transmembrane</keyword>
<keyword evidence="6" id="KW-1185">Reference proteome</keyword>
<dbReference type="Pfam" id="PF13490">
    <property type="entry name" value="zf-HC2"/>
    <property type="match status" value="1"/>
</dbReference>
<dbReference type="InterPro" id="IPR041916">
    <property type="entry name" value="Anti_sigma_zinc_sf"/>
</dbReference>
<sequence length="237" mass="24580">MTGPFDSGPFDGGLRGDDADADIHHDDAAYVLGALSPADRHRYEQHLAGCARCRESVQAFAGLPGLLSRVPVEQVGAEPAAPPPELSGDLFTAARRARWRRRVMVVAGGAVAAAVCLVLALLLAFGPGRGPTGGQAPPARAMTAVAPAPVTATAALATRPWGTDVTVRCRYHGAASYPVGYTLVVVDTGGHSERISSWSAVPDKTMVLTGTTATRPDRIRAIQVRASDGTPVLSLTP</sequence>
<dbReference type="RefSeq" id="WP_203961980.1">
    <property type="nucleotide sequence ID" value="NZ_AP023355.1"/>
</dbReference>
<evidence type="ECO:0000313" key="5">
    <source>
        <dbReference type="EMBL" id="BCJ35449.1"/>
    </source>
</evidence>
<dbReference type="KEGG" id="atl:Athai_29520"/>